<protein>
    <submittedName>
        <fullName evidence="3">Endonuclease domain-containing protein</fullName>
    </submittedName>
</protein>
<feature type="region of interest" description="Disordered" evidence="1">
    <location>
        <begin position="1"/>
        <end position="22"/>
    </location>
</feature>
<dbReference type="GO" id="GO:0004519">
    <property type="term" value="F:endonuclease activity"/>
    <property type="evidence" value="ECO:0007669"/>
    <property type="project" value="UniProtKB-KW"/>
</dbReference>
<dbReference type="Proteomes" id="UP001107960">
    <property type="component" value="Unassembled WGS sequence"/>
</dbReference>
<reference evidence="4" key="2">
    <citation type="submission" date="2023-07" db="EMBL/GenBank/DDBJ databases">
        <title>Description of novel Chryseobacterium sp. strain C-2.</title>
        <authorList>
            <person name="Saticioglu I.B."/>
        </authorList>
    </citation>
    <scope>NUCLEOTIDE SEQUENCE [LARGE SCALE GENOMIC DNA]</scope>
    <source>
        <strain evidence="4">C-2</strain>
    </source>
</reference>
<evidence type="ECO:0000313" key="3">
    <source>
        <dbReference type="EMBL" id="MCC9037064.1"/>
    </source>
</evidence>
<evidence type="ECO:0000313" key="2">
    <source>
        <dbReference type="EMBL" id="MBD3906427.1"/>
    </source>
</evidence>
<dbReference type="RefSeq" id="WP_191180841.1">
    <property type="nucleotide sequence ID" value="NZ_JACXXP010000031.1"/>
</dbReference>
<evidence type="ECO:0000256" key="1">
    <source>
        <dbReference type="SAM" id="MobiDB-lite"/>
    </source>
</evidence>
<keyword evidence="3" id="KW-0255">Endonuclease</keyword>
<accession>A0A9Q3V150</accession>
<dbReference type="Proteomes" id="UP000603715">
    <property type="component" value="Unassembled WGS sequence"/>
</dbReference>
<dbReference type="Gene3D" id="3.40.960.10">
    <property type="entry name" value="VSR Endonuclease"/>
    <property type="match status" value="1"/>
</dbReference>
<evidence type="ECO:0000313" key="4">
    <source>
        <dbReference type="Proteomes" id="UP000603715"/>
    </source>
</evidence>
<gene>
    <name evidence="2" type="ORF">IEW27_17730</name>
    <name evidence="3" type="ORF">LNP80_22900</name>
</gene>
<evidence type="ECO:0000313" key="5">
    <source>
        <dbReference type="Proteomes" id="UP001107960"/>
    </source>
</evidence>
<feature type="compositionally biased region" description="Basic residues" evidence="1">
    <location>
        <begin position="11"/>
        <end position="20"/>
    </location>
</feature>
<keyword evidence="4" id="KW-1185">Reference proteome</keyword>
<reference evidence="2" key="3">
    <citation type="submission" date="2024-05" db="EMBL/GenBank/DDBJ databases">
        <title>Description of novel Chryseobacterium sp. strain C-2.</title>
        <authorList>
            <person name="Saticioglu I.B."/>
        </authorList>
    </citation>
    <scope>NUCLEOTIDE SEQUENCE</scope>
    <source>
        <strain evidence="2">C-2</strain>
    </source>
</reference>
<dbReference type="EMBL" id="JACXXP010000031">
    <property type="protein sequence ID" value="MBD3906427.1"/>
    <property type="molecule type" value="Genomic_DNA"/>
</dbReference>
<keyword evidence="3" id="KW-0378">Hydrolase</keyword>
<keyword evidence="3" id="KW-0540">Nuclease</keyword>
<dbReference type="EMBL" id="JAJJML010000003">
    <property type="protein sequence ID" value="MCC9037064.1"/>
    <property type="molecule type" value="Genomic_DNA"/>
</dbReference>
<organism evidence="3 5">
    <name type="scientific">Chryseobacterium muglaense</name>
    <dbReference type="NCBI Taxonomy" id="2893752"/>
    <lineage>
        <taxon>Bacteria</taxon>
        <taxon>Pseudomonadati</taxon>
        <taxon>Bacteroidota</taxon>
        <taxon>Flavobacteriia</taxon>
        <taxon>Flavobacteriales</taxon>
        <taxon>Weeksellaceae</taxon>
        <taxon>Chryseobacterium group</taxon>
        <taxon>Chryseobacterium</taxon>
    </lineage>
</organism>
<reference evidence="3" key="1">
    <citation type="submission" date="2021-11" db="EMBL/GenBank/DDBJ databases">
        <title>Description of novel Chryseobacterium species.</title>
        <authorList>
            <person name="Saticioglu I.B."/>
            <person name="Ay H."/>
            <person name="Altun S."/>
            <person name="Duman M."/>
        </authorList>
    </citation>
    <scope>NUCLEOTIDE SEQUENCE</scope>
    <source>
        <strain evidence="3">C-39</strain>
    </source>
</reference>
<sequence length="366" mass="43780">MDNERNENGRFKKGRKHPLKPAHEIQQISDAMHGKTYRYLGRKSSDNKYGLFECLLHKTTFEQIISIHLNGQTPKNCTECYHKKLSDIQKRVQREWIGNRKKHPRYRSNQAITQASNEKFFGRYKFLGRCEDFRYGKFECQHKNILTQVIYQHTKGVHPIGCKKCINEVRNFPKRSDEEIRMLGYQNFEGKVYFLGRSKLKTKKHYGNIICREHGVSFEQSITNYIKGVRGCVLCRRESSKFQKAVFNYLKTQFSEDDIETEKKFEDCKNFYQLRFDFYIKSKNLLIECDGIQHFTSQDYWGGEEGYKVRVFNDEIKNIYTKKNKIHFIRIGFYEQSKIEEIMQNVFVQFHTGQPIYRIHNNKLPE</sequence>
<proteinExistence type="predicted"/>
<name>A0A9Q3V150_9FLAO</name>
<dbReference type="AlphaFoldDB" id="A0A9Q3V150"/>
<feature type="compositionally biased region" description="Basic and acidic residues" evidence="1">
    <location>
        <begin position="1"/>
        <end position="10"/>
    </location>
</feature>
<comment type="caution">
    <text evidence="3">The sequence shown here is derived from an EMBL/GenBank/DDBJ whole genome shotgun (WGS) entry which is preliminary data.</text>
</comment>